<keyword evidence="2" id="KW-0812">Transmembrane</keyword>
<feature type="transmembrane region" description="Helical" evidence="2">
    <location>
        <begin position="58"/>
        <end position="76"/>
    </location>
</feature>
<evidence type="ECO:0000313" key="5">
    <source>
        <dbReference type="Proteomes" id="UP000274271"/>
    </source>
</evidence>
<dbReference type="PANTHER" id="PTHR34220">
    <property type="entry name" value="SENSOR HISTIDINE KINASE YPDA"/>
    <property type="match status" value="1"/>
</dbReference>
<evidence type="ECO:0000256" key="2">
    <source>
        <dbReference type="SAM" id="Phobius"/>
    </source>
</evidence>
<dbReference type="SUPFAM" id="SSF55874">
    <property type="entry name" value="ATPase domain of HSP90 chaperone/DNA topoisomerase II/histidine kinase"/>
    <property type="match status" value="1"/>
</dbReference>
<feature type="domain" description="Signal transduction histidine kinase internal region" evidence="3">
    <location>
        <begin position="190"/>
        <end position="270"/>
    </location>
</feature>
<dbReference type="GO" id="GO:0000155">
    <property type="term" value="F:phosphorelay sensor kinase activity"/>
    <property type="evidence" value="ECO:0007669"/>
    <property type="project" value="InterPro"/>
</dbReference>
<dbReference type="Gene3D" id="3.30.565.10">
    <property type="entry name" value="Histidine kinase-like ATPase, C-terminal domain"/>
    <property type="match status" value="1"/>
</dbReference>
<dbReference type="EMBL" id="RQJP01000003">
    <property type="protein sequence ID" value="RRB13492.1"/>
    <property type="molecule type" value="Genomic_DNA"/>
</dbReference>
<accession>A0A3P1CJH2</accession>
<keyword evidence="2" id="KW-1133">Transmembrane helix</keyword>
<dbReference type="PANTHER" id="PTHR34220:SF7">
    <property type="entry name" value="SENSOR HISTIDINE KINASE YPDA"/>
    <property type="match status" value="1"/>
</dbReference>
<keyword evidence="5" id="KW-1185">Reference proteome</keyword>
<feature type="transmembrane region" description="Helical" evidence="2">
    <location>
        <begin position="21"/>
        <end position="38"/>
    </location>
</feature>
<feature type="transmembrane region" description="Helical" evidence="2">
    <location>
        <begin position="96"/>
        <end position="115"/>
    </location>
</feature>
<feature type="transmembrane region" description="Helical" evidence="2">
    <location>
        <begin position="135"/>
        <end position="160"/>
    </location>
</feature>
<dbReference type="Proteomes" id="UP000274271">
    <property type="component" value="Unassembled WGS sequence"/>
</dbReference>
<dbReference type="Pfam" id="PF06580">
    <property type="entry name" value="His_kinase"/>
    <property type="match status" value="1"/>
</dbReference>
<dbReference type="InterPro" id="IPR050640">
    <property type="entry name" value="Bact_2-comp_sensor_kinase"/>
</dbReference>
<keyword evidence="1" id="KW-0175">Coiled coil</keyword>
<keyword evidence="2" id="KW-0472">Membrane</keyword>
<evidence type="ECO:0000259" key="3">
    <source>
        <dbReference type="Pfam" id="PF06580"/>
    </source>
</evidence>
<dbReference type="RefSeq" id="WP_124907390.1">
    <property type="nucleotide sequence ID" value="NZ_RQJP01000003.1"/>
</dbReference>
<comment type="caution">
    <text evidence="4">The sequence shown here is derived from an EMBL/GenBank/DDBJ whole genome shotgun (WGS) entry which is preliminary data.</text>
</comment>
<dbReference type="AlphaFoldDB" id="A0A3P1CJH2"/>
<dbReference type="OrthoDB" id="9792992at2"/>
<keyword evidence="4" id="KW-0808">Transferase</keyword>
<protein>
    <submittedName>
        <fullName evidence="4">Sensor histidine kinase</fullName>
    </submittedName>
</protein>
<proteinExistence type="predicted"/>
<dbReference type="InterPro" id="IPR010559">
    <property type="entry name" value="Sig_transdc_His_kin_internal"/>
</dbReference>
<sequence length="399" mass="45617">MARFINKLLKQANIPITSRQFWRYAAIFWATLAVVSYIQNTLMWLLNSTQKMYLSESLQWLITYLMWFGFSPFIIYATQTFHFPLSERGGRWGRALLGHTLVSSVFGLLVAAVSYVCVRPLHALETGHWMAPATILLWFLYAYSLTVITYLLVVIAYCVLVHVYQYQILKEQNLTYELNNEQLKTQLAGAQLQALKMQLNPHFLFNTHHAIVSLMLQNDTRKAIDMVTTLSDLLRGVLAHQDSNFLTLRQELNLTQQYLAIQQIRFQDRLRIEYDIDPDTEICPVPQLLLQPLVENAVTHGISGLTTDALIRISTRRRSGEIRICVFDNGLGHRRKGRSEGGIGLNNTRLRLRQAYGDAAHFDIEQPEGGSTIVTLVFPCQPSLSTTNVNPENRSLVHH</sequence>
<dbReference type="InterPro" id="IPR036890">
    <property type="entry name" value="HATPase_C_sf"/>
</dbReference>
<dbReference type="GO" id="GO:0016020">
    <property type="term" value="C:membrane"/>
    <property type="evidence" value="ECO:0007669"/>
    <property type="project" value="InterPro"/>
</dbReference>
<feature type="coiled-coil region" evidence="1">
    <location>
        <begin position="166"/>
        <end position="200"/>
    </location>
</feature>
<reference evidence="4 5" key="1">
    <citation type="submission" date="2018-11" db="EMBL/GenBank/DDBJ databases">
        <authorList>
            <person name="Zhou Z."/>
            <person name="Wang G."/>
        </authorList>
    </citation>
    <scope>NUCLEOTIDE SEQUENCE [LARGE SCALE GENOMIC DNA]</scope>
    <source>
        <strain evidence="4 5">KCTC42998</strain>
    </source>
</reference>
<keyword evidence="4" id="KW-0418">Kinase</keyword>
<gene>
    <name evidence="4" type="ORF">EHT87_14570</name>
</gene>
<evidence type="ECO:0000313" key="4">
    <source>
        <dbReference type="EMBL" id="RRB13492.1"/>
    </source>
</evidence>
<evidence type="ECO:0000256" key="1">
    <source>
        <dbReference type="SAM" id="Coils"/>
    </source>
</evidence>
<name>A0A3P1CJH2_9BACT</name>
<organism evidence="4 5">
    <name type="scientific">Larkinella knui</name>
    <dbReference type="NCBI Taxonomy" id="2025310"/>
    <lineage>
        <taxon>Bacteria</taxon>
        <taxon>Pseudomonadati</taxon>
        <taxon>Bacteroidota</taxon>
        <taxon>Cytophagia</taxon>
        <taxon>Cytophagales</taxon>
        <taxon>Spirosomataceae</taxon>
        <taxon>Larkinella</taxon>
    </lineage>
</organism>